<proteinExistence type="predicted"/>
<comment type="caution">
    <text evidence="1">The sequence shown here is derived from an EMBL/GenBank/DDBJ whole genome shotgun (WGS) entry which is preliminary data.</text>
</comment>
<protein>
    <submittedName>
        <fullName evidence="1">Uncharacterized protein</fullName>
    </submittedName>
</protein>
<keyword evidence="2" id="KW-1185">Reference proteome</keyword>
<dbReference type="AlphaFoldDB" id="A0AAV4MQY7"/>
<dbReference type="Proteomes" id="UP001054945">
    <property type="component" value="Unassembled WGS sequence"/>
</dbReference>
<evidence type="ECO:0000313" key="2">
    <source>
        <dbReference type="Proteomes" id="UP001054945"/>
    </source>
</evidence>
<dbReference type="EMBL" id="BPLR01002485">
    <property type="protein sequence ID" value="GIX74223.1"/>
    <property type="molecule type" value="Genomic_DNA"/>
</dbReference>
<accession>A0AAV4MQY7</accession>
<evidence type="ECO:0000313" key="1">
    <source>
        <dbReference type="EMBL" id="GIX74223.1"/>
    </source>
</evidence>
<organism evidence="1 2">
    <name type="scientific">Caerostris extrusa</name>
    <name type="common">Bark spider</name>
    <name type="synonym">Caerostris bankana</name>
    <dbReference type="NCBI Taxonomy" id="172846"/>
    <lineage>
        <taxon>Eukaryota</taxon>
        <taxon>Metazoa</taxon>
        <taxon>Ecdysozoa</taxon>
        <taxon>Arthropoda</taxon>
        <taxon>Chelicerata</taxon>
        <taxon>Arachnida</taxon>
        <taxon>Araneae</taxon>
        <taxon>Araneomorphae</taxon>
        <taxon>Entelegynae</taxon>
        <taxon>Araneoidea</taxon>
        <taxon>Araneidae</taxon>
        <taxon>Caerostris</taxon>
    </lineage>
</organism>
<sequence length="122" mass="13860">MDSSRRTTPQSPSSKEWHPHILCMSLRVKKKNTLLCLRLQISPKTRKRIWSATQIKAVGKEFVLLQSGAARKRTSAPTDRQQGKMCTFFFFFFFCPGVTCLRPLQLIGSGGKGMHKDEVTTE</sequence>
<reference evidence="1 2" key="1">
    <citation type="submission" date="2021-06" db="EMBL/GenBank/DDBJ databases">
        <title>Caerostris extrusa draft genome.</title>
        <authorList>
            <person name="Kono N."/>
            <person name="Arakawa K."/>
        </authorList>
    </citation>
    <scope>NUCLEOTIDE SEQUENCE [LARGE SCALE GENOMIC DNA]</scope>
</reference>
<gene>
    <name evidence="1" type="ORF">CEXT_525661</name>
</gene>
<name>A0AAV4MQY7_CAEEX</name>